<feature type="binding site" evidence="1">
    <location>
        <position position="291"/>
    </location>
    <ligand>
        <name>Mg(2+)</name>
        <dbReference type="ChEBI" id="CHEBI:18420"/>
        <label>1</label>
    </ligand>
</feature>
<dbReference type="Pfam" id="PF03747">
    <property type="entry name" value="ADP_ribosyl_GH"/>
    <property type="match status" value="1"/>
</dbReference>
<dbReference type="Proteomes" id="UP000030700">
    <property type="component" value="Unassembled WGS sequence"/>
</dbReference>
<dbReference type="STRING" id="1499966.U14_02146"/>
<dbReference type="HOGENOM" id="CLU_024566_7_0_0"/>
<keyword evidence="1" id="KW-0479">Metal-binding</keyword>
<keyword evidence="1" id="KW-0460">Magnesium</keyword>
<feature type="binding site" evidence="1">
    <location>
        <position position="288"/>
    </location>
    <ligand>
        <name>Mg(2+)</name>
        <dbReference type="ChEBI" id="CHEBI:18420"/>
        <label>1</label>
    </ligand>
</feature>
<organism evidence="2">
    <name type="scientific">Candidatus Moduliflexus flocculans</name>
    <dbReference type="NCBI Taxonomy" id="1499966"/>
    <lineage>
        <taxon>Bacteria</taxon>
        <taxon>Candidatus Moduliflexota</taxon>
        <taxon>Candidatus Moduliflexia</taxon>
        <taxon>Candidatus Moduliflexales</taxon>
        <taxon>Candidatus Moduliflexaceae</taxon>
    </lineage>
</organism>
<feature type="binding site" evidence="1">
    <location>
        <position position="290"/>
    </location>
    <ligand>
        <name>Mg(2+)</name>
        <dbReference type="ChEBI" id="CHEBI:18420"/>
        <label>1</label>
    </ligand>
</feature>
<protein>
    <submittedName>
        <fullName evidence="2">ADP-ribosylation/Crystallin J1</fullName>
    </submittedName>
</protein>
<dbReference type="InterPro" id="IPR036705">
    <property type="entry name" value="Ribosyl_crysJ1_sf"/>
</dbReference>
<dbReference type="PANTHER" id="PTHR16222">
    <property type="entry name" value="ADP-RIBOSYLGLYCOHYDROLASE"/>
    <property type="match status" value="1"/>
</dbReference>
<proteinExistence type="predicted"/>
<evidence type="ECO:0000313" key="2">
    <source>
        <dbReference type="EMBL" id="GAK50904.1"/>
    </source>
</evidence>
<dbReference type="InterPro" id="IPR005502">
    <property type="entry name" value="Ribosyl_crysJ1"/>
</dbReference>
<accession>A0A0S6VTN6</accession>
<gene>
    <name evidence="2" type="ORF">U14_02146</name>
</gene>
<feature type="binding site" evidence="1">
    <location>
        <position position="53"/>
    </location>
    <ligand>
        <name>Mg(2+)</name>
        <dbReference type="ChEBI" id="CHEBI:18420"/>
        <label>1</label>
    </ligand>
</feature>
<feature type="binding site" evidence="1">
    <location>
        <position position="52"/>
    </location>
    <ligand>
        <name>Mg(2+)</name>
        <dbReference type="ChEBI" id="CHEBI:18420"/>
        <label>1</label>
    </ligand>
</feature>
<feature type="binding site" evidence="1">
    <location>
        <position position="51"/>
    </location>
    <ligand>
        <name>Mg(2+)</name>
        <dbReference type="ChEBI" id="CHEBI:18420"/>
        <label>1</label>
    </ligand>
</feature>
<name>A0A0S6VTN6_9BACT</name>
<dbReference type="InterPro" id="IPR050792">
    <property type="entry name" value="ADP-ribosylglycohydrolase"/>
</dbReference>
<dbReference type="Gene3D" id="1.10.4080.10">
    <property type="entry name" value="ADP-ribosylation/Crystallin J1"/>
    <property type="match status" value="1"/>
</dbReference>
<evidence type="ECO:0000313" key="3">
    <source>
        <dbReference type="Proteomes" id="UP000030700"/>
    </source>
</evidence>
<dbReference type="GO" id="GO:0046872">
    <property type="term" value="F:metal ion binding"/>
    <property type="evidence" value="ECO:0007669"/>
    <property type="project" value="UniProtKB-KW"/>
</dbReference>
<sequence length="376" mass="40671">MTIKAFEGCIIGAAVGDSLGLPYEGLSLRRASRLFPRRERHHFLFGRGMISDDTEHALMVAQAVIDSGGDPERFSKSLARRLRWWFLGLPAGIGLATLRACLKLCVGVSPHKSGVFSAGNGPAMRSAIIGVMYGADIERMKAFVRRSTIITHTDPKAYIGAFAVALAAHLSATGATIDGAAYLAALRSALADEPLPSREGSQFSPLLRRGLGVRCCSDEEFFALMRDVAESISKNEATTDFYQRLAPNAKQGISGYIYHTVPAVIHAWLRHPANFKAALLDIIACGGDTDTTGAILGAIIGARVGVEGIPRAWIDGILEYPESVGFMKMVARQLEQARLGDSLKTVNIAFPLLLARNFVFAVVVLYHGFRRLLPPY</sequence>
<dbReference type="EMBL" id="DF820456">
    <property type="protein sequence ID" value="GAK50904.1"/>
    <property type="molecule type" value="Genomic_DNA"/>
</dbReference>
<evidence type="ECO:0000256" key="1">
    <source>
        <dbReference type="PIRSR" id="PIRSR605502-1"/>
    </source>
</evidence>
<dbReference type="SUPFAM" id="SSF101478">
    <property type="entry name" value="ADP-ribosylglycohydrolase"/>
    <property type="match status" value="1"/>
</dbReference>
<comment type="cofactor">
    <cofactor evidence="1">
        <name>Mg(2+)</name>
        <dbReference type="ChEBI" id="CHEBI:18420"/>
    </cofactor>
    <text evidence="1">Binds 2 magnesium ions per subunit.</text>
</comment>
<dbReference type="AlphaFoldDB" id="A0A0S6VTN6"/>
<dbReference type="PANTHER" id="PTHR16222:SF12">
    <property type="entry name" value="ADP-RIBOSYLGLYCOHYDROLASE-RELATED"/>
    <property type="match status" value="1"/>
</dbReference>
<reference evidence="2" key="1">
    <citation type="journal article" date="2015" name="PeerJ">
        <title>First genomic representation of candidate bacterial phylum KSB3 points to enhanced environmental sensing as a trigger of wastewater bulking.</title>
        <authorList>
            <person name="Sekiguchi Y."/>
            <person name="Ohashi A."/>
            <person name="Parks D.H."/>
            <person name="Yamauchi T."/>
            <person name="Tyson G.W."/>
            <person name="Hugenholtz P."/>
        </authorList>
    </citation>
    <scope>NUCLEOTIDE SEQUENCE [LARGE SCALE GENOMIC DNA]</scope>
</reference>
<keyword evidence="3" id="KW-1185">Reference proteome</keyword>